<gene>
    <name evidence="2" type="ORF">V5799_014092</name>
</gene>
<evidence type="ECO:0000313" key="2">
    <source>
        <dbReference type="EMBL" id="KAK8769440.1"/>
    </source>
</evidence>
<evidence type="ECO:0000313" key="3">
    <source>
        <dbReference type="Proteomes" id="UP001321473"/>
    </source>
</evidence>
<feature type="compositionally biased region" description="Basic and acidic residues" evidence="1">
    <location>
        <begin position="33"/>
        <end position="59"/>
    </location>
</feature>
<feature type="region of interest" description="Disordered" evidence="1">
    <location>
        <begin position="1"/>
        <end position="20"/>
    </location>
</feature>
<organism evidence="2 3">
    <name type="scientific">Amblyomma americanum</name>
    <name type="common">Lone star tick</name>
    <dbReference type="NCBI Taxonomy" id="6943"/>
    <lineage>
        <taxon>Eukaryota</taxon>
        <taxon>Metazoa</taxon>
        <taxon>Ecdysozoa</taxon>
        <taxon>Arthropoda</taxon>
        <taxon>Chelicerata</taxon>
        <taxon>Arachnida</taxon>
        <taxon>Acari</taxon>
        <taxon>Parasitiformes</taxon>
        <taxon>Ixodida</taxon>
        <taxon>Ixodoidea</taxon>
        <taxon>Ixodidae</taxon>
        <taxon>Amblyomminae</taxon>
        <taxon>Amblyomma</taxon>
    </lineage>
</organism>
<dbReference type="AlphaFoldDB" id="A0AAQ4E409"/>
<feature type="region of interest" description="Disordered" evidence="1">
    <location>
        <begin position="25"/>
        <end position="59"/>
    </location>
</feature>
<name>A0AAQ4E409_AMBAM</name>
<reference evidence="2 3" key="1">
    <citation type="journal article" date="2023" name="Arcadia Sci">
        <title>De novo assembly of a long-read Amblyomma americanum tick genome.</title>
        <authorList>
            <person name="Chou S."/>
            <person name="Poskanzer K.E."/>
            <person name="Rollins M."/>
            <person name="Thuy-Boun P.S."/>
        </authorList>
    </citation>
    <scope>NUCLEOTIDE SEQUENCE [LARGE SCALE GENOMIC DNA]</scope>
    <source>
        <strain evidence="2">F_SG_1</strain>
        <tissue evidence="2">Salivary glands</tissue>
    </source>
</reference>
<dbReference type="Proteomes" id="UP001321473">
    <property type="component" value="Unassembled WGS sequence"/>
</dbReference>
<dbReference type="EMBL" id="JARKHS020022606">
    <property type="protein sequence ID" value="KAK8769440.1"/>
    <property type="molecule type" value="Genomic_DNA"/>
</dbReference>
<proteinExistence type="predicted"/>
<sequence>MTAAMIILSPKPRESSYTSMISYSPDELLSSSLERRRERSEDDSSSKLTEVDRRGTSLSSDLERLRSEDDLMEDRRPLSRMLKHASWTAVRHPLLEEPPARKVGAALCAHFGRGVVFWLLLLLLCHCTVLA</sequence>
<evidence type="ECO:0000256" key="1">
    <source>
        <dbReference type="SAM" id="MobiDB-lite"/>
    </source>
</evidence>
<accession>A0AAQ4E409</accession>
<protein>
    <submittedName>
        <fullName evidence="2">Uncharacterized protein</fullName>
    </submittedName>
</protein>
<keyword evidence="3" id="KW-1185">Reference proteome</keyword>
<comment type="caution">
    <text evidence="2">The sequence shown here is derived from an EMBL/GenBank/DDBJ whole genome shotgun (WGS) entry which is preliminary data.</text>
</comment>